<dbReference type="InterPro" id="IPR036962">
    <property type="entry name" value="Glyco_hydro_3_N_sf"/>
</dbReference>
<reference evidence="11" key="1">
    <citation type="journal article" date="2019" name="Int. J. Syst. Evol. Microbiol.">
        <title>The Global Catalogue of Microorganisms (GCM) 10K type strain sequencing project: providing services to taxonomists for standard genome sequencing and annotation.</title>
        <authorList>
            <consortium name="The Broad Institute Genomics Platform"/>
            <consortium name="The Broad Institute Genome Sequencing Center for Infectious Disease"/>
            <person name="Wu L."/>
            <person name="Ma J."/>
        </authorList>
    </citation>
    <scope>NUCLEOTIDE SEQUENCE [LARGE SCALE GENOMIC DNA]</scope>
    <source>
        <strain evidence="11">KCTC 42585</strain>
    </source>
</reference>
<comment type="caution">
    <text evidence="10">The sequence shown here is derived from an EMBL/GenBank/DDBJ whole genome shotgun (WGS) entry which is preliminary data.</text>
</comment>
<dbReference type="RefSeq" id="WP_380749325.1">
    <property type="nucleotide sequence ID" value="NZ_JBHULT010000006.1"/>
</dbReference>
<evidence type="ECO:0000256" key="5">
    <source>
        <dbReference type="ARBA" id="ARBA00023295"/>
    </source>
</evidence>
<gene>
    <name evidence="10" type="ORF">ACFSTG_05475</name>
</gene>
<dbReference type="InterPro" id="IPR050226">
    <property type="entry name" value="NagZ_Beta-hexosaminidase"/>
</dbReference>
<dbReference type="Pfam" id="PF00933">
    <property type="entry name" value="Glyco_hydro_3"/>
    <property type="match status" value="1"/>
</dbReference>
<organism evidence="10 11">
    <name type="scientific">Salinimicrobium flavum</name>
    <dbReference type="NCBI Taxonomy" id="1737065"/>
    <lineage>
        <taxon>Bacteria</taxon>
        <taxon>Pseudomonadati</taxon>
        <taxon>Bacteroidota</taxon>
        <taxon>Flavobacteriia</taxon>
        <taxon>Flavobacteriales</taxon>
        <taxon>Flavobacteriaceae</taxon>
        <taxon>Salinimicrobium</taxon>
    </lineage>
</organism>
<keyword evidence="4 10" id="KW-0378">Hydrolase</keyword>
<feature type="chain" id="PRO_5045498025" description="beta-N-acetylhexosaminidase" evidence="6">
    <location>
        <begin position="22"/>
        <end position="988"/>
    </location>
</feature>
<evidence type="ECO:0000259" key="8">
    <source>
        <dbReference type="Pfam" id="PF00933"/>
    </source>
</evidence>
<protein>
    <recommendedName>
        <fullName evidence="3">beta-N-acetylhexosaminidase</fullName>
        <ecNumber evidence="3">3.2.1.52</ecNumber>
    </recommendedName>
</protein>
<feature type="domain" description="Glycoside hydrolase family 3 C-terminal" evidence="9">
    <location>
        <begin position="401"/>
        <end position="560"/>
    </location>
</feature>
<dbReference type="GO" id="GO:0016787">
    <property type="term" value="F:hydrolase activity"/>
    <property type="evidence" value="ECO:0007669"/>
    <property type="project" value="UniProtKB-KW"/>
</dbReference>
<dbReference type="PANTHER" id="PTHR30480">
    <property type="entry name" value="BETA-HEXOSAMINIDASE-RELATED"/>
    <property type="match status" value="1"/>
</dbReference>
<dbReference type="EC" id="3.2.1.52" evidence="3"/>
<proteinExistence type="inferred from homology"/>
<evidence type="ECO:0000313" key="10">
    <source>
        <dbReference type="EMBL" id="MFD2517336.1"/>
    </source>
</evidence>
<evidence type="ECO:0000256" key="4">
    <source>
        <dbReference type="ARBA" id="ARBA00022801"/>
    </source>
</evidence>
<dbReference type="Gene3D" id="3.40.710.10">
    <property type="entry name" value="DD-peptidase/beta-lactamase superfamily"/>
    <property type="match status" value="1"/>
</dbReference>
<dbReference type="InterPro" id="IPR017853">
    <property type="entry name" value="GH"/>
</dbReference>
<accession>A0ABW5IV80</accession>
<dbReference type="PANTHER" id="PTHR30480:SF13">
    <property type="entry name" value="BETA-HEXOSAMINIDASE"/>
    <property type="match status" value="1"/>
</dbReference>
<evidence type="ECO:0000256" key="3">
    <source>
        <dbReference type="ARBA" id="ARBA00012663"/>
    </source>
</evidence>
<evidence type="ECO:0000256" key="1">
    <source>
        <dbReference type="ARBA" id="ARBA00001231"/>
    </source>
</evidence>
<sequence length="988" mass="111284">MKNLFLFLAFTALTTLEVLQAQSVTQPEFLEHRDGVWVDSVMNTLTLEEKIGQLIMVAAYSNRGDKHKKEILKLIEEQKIGGLIFFQGDPESQVKLMNEYQEASKVPLLGAIDAEWGLGMRLKNTISYPFQMALGAIQDDKLLYELGAEVAEQVKTTGLHINFAPVVDVNNNPANPVINFRSFGEDKYNVSGKAIAYMKGMQDHKVFTTAKHFPGHGDTDTDSHYALPQINQSVERLDSLELYPFRRIIEAGVGGVMVAHLNIPALDPTGVPSTLSKPIITALLKENLQFEGLIVTDAMNMKGVTKGNLPGVVDKDALLAGNDLLEFTEDVPRTIEEVKKAISEGLISRAAFDEKVRKVLAVKQWVGLNEYTETSDKRLEKKLNSPAAEELYERLVAASLTVLKNDQGLLPVKDLEPLKIASVSIGAKSRTEFQRTLGLYTRIEHFQLKAEADSSDIKELQEDLTEYDLVITGIHDDSKYPRNTMKFSLEVLQLISSLSNEENSIIAFFKNPYVLDQIDNIENAPGLIVAYQNSEMTEKKVAQLIFGGIGANGKLPVSVGGKFKSGDGLEVSGGYRLSYTLPEAAGMDSEVLSAGIDSLMQQAIEMKAIPGGQVLVAKDQKVVFYKAYGEHVYHDTIAVKKEDLYDLASVTKIAATMPVLMKLYDEDKFELDQTLANHLRDFRRSNKAEIPYRDILAHQGRLQPWIPFWKNTLRKNNSYRWWTIKKDSSARYPIKITDEMYLHRNYPKKIRKAIRKSPLQEEKKYVYSDFFFILAPEVIKNITNEDFDVYLRDKFYDPLGAKSLTFNPSNSFSATEIVPTENDFFFRHEPIHGTVHDEGAIMLNGVSGHAGLFSNANDLAKLLQMFLNGGEYGGKRYIREATVKEFTKVQFPENENRRALGFDKPYLEYQGVNSNTAKDASPASFGHTGFTGTMVWMDPEYNLLYIFLSNRVYPSRENKRLYQLNTRTQIQQVLYDAIAAHKEKQEAH</sequence>
<dbReference type="InterPro" id="IPR036881">
    <property type="entry name" value="Glyco_hydro_3_C_sf"/>
</dbReference>
<evidence type="ECO:0000259" key="7">
    <source>
        <dbReference type="Pfam" id="PF00144"/>
    </source>
</evidence>
<keyword evidence="11" id="KW-1185">Reference proteome</keyword>
<dbReference type="SUPFAM" id="SSF51445">
    <property type="entry name" value="(Trans)glycosidases"/>
    <property type="match status" value="1"/>
</dbReference>
<dbReference type="EMBL" id="JBHULT010000006">
    <property type="protein sequence ID" value="MFD2517336.1"/>
    <property type="molecule type" value="Genomic_DNA"/>
</dbReference>
<dbReference type="Pfam" id="PF00144">
    <property type="entry name" value="Beta-lactamase"/>
    <property type="match status" value="1"/>
</dbReference>
<evidence type="ECO:0000256" key="6">
    <source>
        <dbReference type="SAM" id="SignalP"/>
    </source>
</evidence>
<evidence type="ECO:0000259" key="9">
    <source>
        <dbReference type="Pfam" id="PF01915"/>
    </source>
</evidence>
<dbReference type="Gene3D" id="3.40.50.1700">
    <property type="entry name" value="Glycoside hydrolase family 3 C-terminal domain"/>
    <property type="match status" value="1"/>
</dbReference>
<dbReference type="InterPro" id="IPR012338">
    <property type="entry name" value="Beta-lactam/transpept-like"/>
</dbReference>
<feature type="domain" description="Beta-lactamase-related" evidence="7">
    <location>
        <begin position="596"/>
        <end position="960"/>
    </location>
</feature>
<keyword evidence="5" id="KW-0326">Glycosidase</keyword>
<dbReference type="SUPFAM" id="SSF56601">
    <property type="entry name" value="beta-lactamase/transpeptidase-like"/>
    <property type="match status" value="1"/>
</dbReference>
<comment type="similarity">
    <text evidence="2">Belongs to the glycosyl hydrolase 3 family.</text>
</comment>
<dbReference type="Gene3D" id="3.20.20.300">
    <property type="entry name" value="Glycoside hydrolase, family 3, N-terminal domain"/>
    <property type="match status" value="1"/>
</dbReference>
<comment type="catalytic activity">
    <reaction evidence="1">
        <text>Hydrolysis of terminal non-reducing N-acetyl-D-hexosamine residues in N-acetyl-beta-D-hexosaminides.</text>
        <dbReference type="EC" id="3.2.1.52"/>
    </reaction>
</comment>
<dbReference type="InterPro" id="IPR001466">
    <property type="entry name" value="Beta-lactam-related"/>
</dbReference>
<evidence type="ECO:0000256" key="2">
    <source>
        <dbReference type="ARBA" id="ARBA00005336"/>
    </source>
</evidence>
<name>A0ABW5IV80_9FLAO</name>
<feature type="domain" description="Glycoside hydrolase family 3 N-terminal" evidence="8">
    <location>
        <begin position="46"/>
        <end position="361"/>
    </location>
</feature>
<dbReference type="Pfam" id="PF01915">
    <property type="entry name" value="Glyco_hydro_3_C"/>
    <property type="match status" value="1"/>
</dbReference>
<dbReference type="InterPro" id="IPR001764">
    <property type="entry name" value="Glyco_hydro_3_N"/>
</dbReference>
<feature type="signal peptide" evidence="6">
    <location>
        <begin position="1"/>
        <end position="21"/>
    </location>
</feature>
<dbReference type="Proteomes" id="UP001597468">
    <property type="component" value="Unassembled WGS sequence"/>
</dbReference>
<evidence type="ECO:0000313" key="11">
    <source>
        <dbReference type="Proteomes" id="UP001597468"/>
    </source>
</evidence>
<dbReference type="SUPFAM" id="SSF52279">
    <property type="entry name" value="Beta-D-glucan exohydrolase, C-terminal domain"/>
    <property type="match status" value="1"/>
</dbReference>
<keyword evidence="6" id="KW-0732">Signal</keyword>
<dbReference type="InterPro" id="IPR002772">
    <property type="entry name" value="Glyco_hydro_3_C"/>
</dbReference>